<reference evidence="1 2" key="1">
    <citation type="submission" date="2024-03" db="EMBL/GenBank/DDBJ databases">
        <title>Novel species of the genus Variovorax.</title>
        <authorList>
            <person name="Liu Q."/>
            <person name="Xin Y.-H."/>
        </authorList>
    </citation>
    <scope>NUCLEOTIDE SEQUENCE [LARGE SCALE GENOMIC DNA]</scope>
    <source>
        <strain evidence="1 2">KACC 18900</strain>
    </source>
</reference>
<dbReference type="Gene3D" id="2.160.10.10">
    <property type="entry name" value="Hexapeptide repeat proteins"/>
    <property type="match status" value="1"/>
</dbReference>
<dbReference type="SUPFAM" id="SSF51161">
    <property type="entry name" value="Trimeric LpxA-like enzymes"/>
    <property type="match status" value="1"/>
</dbReference>
<accession>A0ABU8WM23</accession>
<dbReference type="EMBL" id="JBBKZT010000008">
    <property type="protein sequence ID" value="MEJ8848583.1"/>
    <property type="molecule type" value="Genomic_DNA"/>
</dbReference>
<evidence type="ECO:0000313" key="1">
    <source>
        <dbReference type="EMBL" id="MEJ8848583.1"/>
    </source>
</evidence>
<dbReference type="InterPro" id="IPR047324">
    <property type="entry name" value="LbH_gamma_CA-like"/>
</dbReference>
<dbReference type="RefSeq" id="WP_340343716.1">
    <property type="nucleotide sequence ID" value="NZ_JBBKZT010000008.1"/>
</dbReference>
<sequence length="173" mass="18394">MTIYGLPPYETKIDEGAWVAPGAAVIGCVTLGRRASVWFNAVIRGDNERIEVGEDSNVQEGAVLHTDIGFPLRIGRRVSIGHQAMLHGCQVGDGSLIGIQAIVMNGAEIGRNSIVGAGAVVTEGKVFPDNVLIVGCPAKVLRELRAEEVAGLSSNAQDYAERAQRYRVTLQIA</sequence>
<dbReference type="InterPro" id="IPR011004">
    <property type="entry name" value="Trimer_LpxA-like_sf"/>
</dbReference>
<dbReference type="PANTHER" id="PTHR13061:SF29">
    <property type="entry name" value="GAMMA CARBONIC ANHYDRASE-LIKE 1, MITOCHONDRIAL-RELATED"/>
    <property type="match status" value="1"/>
</dbReference>
<comment type="caution">
    <text evidence="1">The sequence shown here is derived from an EMBL/GenBank/DDBJ whole genome shotgun (WGS) entry which is preliminary data.</text>
</comment>
<protein>
    <submittedName>
        <fullName evidence="1">Gamma carbonic anhydrase family protein</fullName>
    </submittedName>
</protein>
<dbReference type="CDD" id="cd04645">
    <property type="entry name" value="LbH_gamma_CA_like"/>
    <property type="match status" value="1"/>
</dbReference>
<keyword evidence="2" id="KW-1185">Reference proteome</keyword>
<dbReference type="PANTHER" id="PTHR13061">
    <property type="entry name" value="DYNACTIN SUBUNIT P25"/>
    <property type="match status" value="1"/>
</dbReference>
<evidence type="ECO:0000313" key="2">
    <source>
        <dbReference type="Proteomes" id="UP001385892"/>
    </source>
</evidence>
<dbReference type="InterPro" id="IPR050484">
    <property type="entry name" value="Transf_Hexapept/Carb_Anhydrase"/>
</dbReference>
<organism evidence="1 2">
    <name type="scientific">Variovorax rhizosphaerae</name>
    <dbReference type="NCBI Taxonomy" id="1836200"/>
    <lineage>
        <taxon>Bacteria</taxon>
        <taxon>Pseudomonadati</taxon>
        <taxon>Pseudomonadota</taxon>
        <taxon>Betaproteobacteria</taxon>
        <taxon>Burkholderiales</taxon>
        <taxon>Comamonadaceae</taxon>
        <taxon>Variovorax</taxon>
    </lineage>
</organism>
<dbReference type="InterPro" id="IPR001451">
    <property type="entry name" value="Hexapep"/>
</dbReference>
<dbReference type="Proteomes" id="UP001385892">
    <property type="component" value="Unassembled WGS sequence"/>
</dbReference>
<name>A0ABU8WM23_9BURK</name>
<proteinExistence type="predicted"/>
<gene>
    <name evidence="1" type="ORF">WKW82_18125</name>
</gene>
<dbReference type="Pfam" id="PF00132">
    <property type="entry name" value="Hexapep"/>
    <property type="match status" value="1"/>
</dbReference>